<dbReference type="Gene3D" id="1.10.1520.10">
    <property type="entry name" value="Ribonuclease III domain"/>
    <property type="match status" value="2"/>
</dbReference>
<dbReference type="SMART" id="SM00949">
    <property type="entry name" value="PAZ"/>
    <property type="match status" value="1"/>
</dbReference>
<feature type="domain" description="Dicer dsRNA-binding fold" evidence="20">
    <location>
        <begin position="429"/>
        <end position="526"/>
    </location>
</feature>
<dbReference type="Pfam" id="PF00035">
    <property type="entry name" value="dsrm"/>
    <property type="match status" value="1"/>
</dbReference>
<evidence type="ECO:0000256" key="9">
    <source>
        <dbReference type="ARBA" id="ARBA00022840"/>
    </source>
</evidence>
<sequence>MEGGDGGASIALSISEQFSTLSVGSGEESSGDDQNTEKDPRKIARRYQIDLCQKALEENIIVYLETGCGKTHIAVLLMYEMRHLIKKPQKNICVFLAPTVALVQQQAKVIQDSTGFKVGMYCGSSKRLKYHHDWEKELENYEVFVMTPQILLRNLSHCFIRIESIALLIFDECHYAQLDSNHPYAEIMKVFYKNDVTKVPRILGMTASPKLGKGASINTLETLLHAKVYSVEDKEELEQFVSSPIVNIYYYGPSVISSSCPHMIYYSKLEEIKRQCVSTLSGKTDDHGSLKSIKKMLQREHNNLIFCLENLGLWGAFQACRIHLKSGHSERNEMIEAGNAGDDSLCNRYFTQAASLFACDCVKDGNETDLSGVEVLKEPLLSKKLLRLVGILSNFRLLNLLVATKVGEEGLDIQTCCLVIRFDLPETVASFIQSRGRARMPQSEYAFLVDRYFNPKPEFFYFDDVEGTVCHIILPSNAPIHQIVSSPQSSTEAAKKDACLKVCKELHELGALTDYLLPDHDDGNEELEQEFSDSDSCDDEPSRRELHEMLVPAALKEPWTDLENPVCLNSYFIKFSPQPADRSYKNFGIFVKTPLPGEADRMKLDLCLARGRSVMTELIPSGVSKFDKDEILQVQKFQEMFLKVILDRSEFIPEFVSLGKNGFSNLGSSTFYLLLPVILYGNKMTVDWKLIRRCLSSPIFRNPEDARDSVLPHLNDHLELANGPHHIDDVINSLVYAPCKDIFFFISDVVRARNGYSEFKGSMSHIEHYNKTNGIHLSYPDQPLLKAKQLFCLDNLLRKGGNSDFYFTIFGVSLWSLFLEWKSVNAESREKEEHFVELPPEICQLKIVGFSKEIGSSLSLLPSIIHRLESLLVAIELRDRLSASFPEGTEVTAYRVLEALTTEKCNERFSLERLEVLGDAFLKFAVGRHLFLLYDALDEGQLTRKRSNIVNNSNLFRLATVSKLQAYIRDQSFDPGQFFALGRPCLVICSKETETSVHSSQESSSINGGKDEIRCNRNHHWLHKKTIADVVEALVGAFIVDSGFKAASAFLKWIGIQVDFEASQVSNICSASTIFKPLSAQIDLTALENLLGYQFLHKGLLIQAFVHPSYNNHLGGCYQCRGGVRHGDTPGTREHAGDTYGTRHLPCPFNLIVFLVGDTRVQIWTRRETRQRGRDKGESVKEESEERQTCEDRSSMNPVEDRRSKLQAPSEGRSSKLHQKRLEFLGDALLDYLITSYLYSVYPKLKPGQLTDLRSFSVNNNSFADIAVHRSFHKFIICDSSSLCASMNKYVDFIRTTASEKGIVERPSCPKALGDLVESCVGAILLDTGFDLNRVWKIMLSFMDPVMSFSKLQLNPIRELQELCQFQNWDLEFPTLKKDGLFSVEVKVEGKKVCAAACATNLNRKAARRMAAQQVCEKLKAEGYKPKYKSLEEVLKSSRKMEAKLIGYDEAPIDVTAPDAIPFGNLKLQESSRSQYNVKVDHLDEEPKKIFPVSIRPIRPPQPLLEAQKPQSTATIENNSCNSDPLATGGSSKKSARSWLYEICAANCWKPPSFECCNETGPHHLKEVANNVLMKTIRSTFQGGVKAVLVAENEIQFTFKVSVKIEEASDVLTAFGAPHSRKKDAAEHAAKGAIWYLKNAGYVHE</sequence>
<dbReference type="Pfam" id="PF00271">
    <property type="entry name" value="Helicase_C"/>
    <property type="match status" value="1"/>
</dbReference>
<dbReference type="InterPro" id="IPR014720">
    <property type="entry name" value="dsRBD_dom"/>
</dbReference>
<dbReference type="InterPro" id="IPR001650">
    <property type="entry name" value="Helicase_C-like"/>
</dbReference>
<evidence type="ECO:0000256" key="11">
    <source>
        <dbReference type="ARBA" id="ARBA00022884"/>
    </source>
</evidence>
<accession>A0A7J7GYS5</accession>
<evidence type="ECO:0000259" key="18">
    <source>
        <dbReference type="PROSITE" id="PS51192"/>
    </source>
</evidence>
<keyword evidence="11 13" id="KW-0694">RNA-binding</keyword>
<keyword evidence="3" id="KW-0540">Nuclease</keyword>
<dbReference type="SMART" id="SM00490">
    <property type="entry name" value="HELICc"/>
    <property type="match status" value="1"/>
</dbReference>
<evidence type="ECO:0000259" key="15">
    <source>
        <dbReference type="PROSITE" id="PS50137"/>
    </source>
</evidence>
<feature type="domain" description="DRBM" evidence="15">
    <location>
        <begin position="1355"/>
        <end position="1421"/>
    </location>
</feature>
<evidence type="ECO:0000256" key="1">
    <source>
        <dbReference type="ARBA" id="ARBA00001936"/>
    </source>
</evidence>
<dbReference type="FunFam" id="3.40.50.300:FF:000628">
    <property type="entry name" value="Endoribonuclease Dicer"/>
    <property type="match status" value="1"/>
</dbReference>
<dbReference type="SUPFAM" id="SSF52540">
    <property type="entry name" value="P-loop containing nucleoside triphosphate hydrolases"/>
    <property type="match status" value="1"/>
</dbReference>
<dbReference type="PANTHER" id="PTHR14950">
    <property type="entry name" value="DICER-RELATED"/>
    <property type="match status" value="1"/>
</dbReference>
<dbReference type="PROSITE" id="PS50137">
    <property type="entry name" value="DS_RBD"/>
    <property type="match status" value="1"/>
</dbReference>
<feature type="domain" description="Helicase C-terminal" evidence="19">
    <location>
        <begin position="329"/>
        <end position="491"/>
    </location>
</feature>
<evidence type="ECO:0000259" key="20">
    <source>
        <dbReference type="PROSITE" id="PS51327"/>
    </source>
</evidence>
<dbReference type="Pfam" id="PF14709">
    <property type="entry name" value="DND1_DSRM"/>
    <property type="match status" value="1"/>
</dbReference>
<dbReference type="Pfam" id="PF00270">
    <property type="entry name" value="DEAD"/>
    <property type="match status" value="1"/>
</dbReference>
<evidence type="ECO:0000256" key="6">
    <source>
        <dbReference type="ARBA" id="ARBA00022759"/>
    </source>
</evidence>
<keyword evidence="7" id="KW-0378">Hydrolase</keyword>
<evidence type="ECO:0000259" key="17">
    <source>
        <dbReference type="PROSITE" id="PS50821"/>
    </source>
</evidence>
<name>A0A7J7GYS5_CAMSI</name>
<keyword evidence="8" id="KW-0347">Helicase</keyword>
<dbReference type="InterPro" id="IPR036389">
    <property type="entry name" value="RNase_III_sf"/>
</dbReference>
<keyword evidence="5" id="KW-0547">Nucleotide-binding</keyword>
<organism evidence="21 22">
    <name type="scientific">Camellia sinensis</name>
    <name type="common">Tea plant</name>
    <name type="synonym">Thea sinensis</name>
    <dbReference type="NCBI Taxonomy" id="4442"/>
    <lineage>
        <taxon>Eukaryota</taxon>
        <taxon>Viridiplantae</taxon>
        <taxon>Streptophyta</taxon>
        <taxon>Embryophyta</taxon>
        <taxon>Tracheophyta</taxon>
        <taxon>Spermatophyta</taxon>
        <taxon>Magnoliopsida</taxon>
        <taxon>eudicotyledons</taxon>
        <taxon>Gunneridae</taxon>
        <taxon>Pentapetalae</taxon>
        <taxon>asterids</taxon>
        <taxon>Ericales</taxon>
        <taxon>Theaceae</taxon>
        <taxon>Camellia</taxon>
    </lineage>
</organism>
<dbReference type="InterPro" id="IPR027417">
    <property type="entry name" value="P-loop_NTPase"/>
</dbReference>
<dbReference type="GO" id="GO:0005524">
    <property type="term" value="F:ATP binding"/>
    <property type="evidence" value="ECO:0007669"/>
    <property type="project" value="UniProtKB-KW"/>
</dbReference>
<dbReference type="EMBL" id="JACBKZ010000007">
    <property type="protein sequence ID" value="KAF5945922.1"/>
    <property type="molecule type" value="Genomic_DNA"/>
</dbReference>
<dbReference type="Gene3D" id="3.40.50.300">
    <property type="entry name" value="P-loop containing nucleotide triphosphate hydrolases"/>
    <property type="match status" value="2"/>
</dbReference>
<evidence type="ECO:0000256" key="12">
    <source>
        <dbReference type="ARBA" id="ARBA00035116"/>
    </source>
</evidence>
<protein>
    <recommendedName>
        <fullName evidence="23">Dicer-like protein 4</fullName>
    </recommendedName>
</protein>
<dbReference type="Pfam" id="PF03368">
    <property type="entry name" value="Dicer_dimer"/>
    <property type="match status" value="1"/>
</dbReference>
<proteinExistence type="inferred from homology"/>
<dbReference type="CDD" id="cd00593">
    <property type="entry name" value="RIBOc"/>
    <property type="match status" value="2"/>
</dbReference>
<keyword evidence="22" id="KW-1185">Reference proteome</keyword>
<keyword evidence="9" id="KW-0067">ATP-binding</keyword>
<dbReference type="FunFam" id="1.10.1520.10:FF:000004">
    <property type="entry name" value="Endoribonuclease dicer-like 1"/>
    <property type="match status" value="1"/>
</dbReference>
<dbReference type="Gene3D" id="3.30.160.380">
    <property type="entry name" value="Dicer dimerisation domain"/>
    <property type="match status" value="1"/>
</dbReference>
<comment type="cofactor">
    <cofactor evidence="2">
        <name>Mg(2+)</name>
        <dbReference type="ChEBI" id="CHEBI:18420"/>
    </cofactor>
</comment>
<evidence type="ECO:0000256" key="8">
    <source>
        <dbReference type="ARBA" id="ARBA00022806"/>
    </source>
</evidence>
<evidence type="ECO:0000256" key="13">
    <source>
        <dbReference type="PROSITE-ProRule" id="PRU00657"/>
    </source>
</evidence>
<dbReference type="FunFam" id="3.30.160.380:FF:000001">
    <property type="entry name" value="Endoribonuclease dicer-like 1"/>
    <property type="match status" value="1"/>
</dbReference>
<evidence type="ECO:0000313" key="21">
    <source>
        <dbReference type="EMBL" id="KAF5945922.1"/>
    </source>
</evidence>
<dbReference type="GO" id="GO:0004386">
    <property type="term" value="F:helicase activity"/>
    <property type="evidence" value="ECO:0007669"/>
    <property type="project" value="UniProtKB-KW"/>
</dbReference>
<dbReference type="GO" id="GO:0005737">
    <property type="term" value="C:cytoplasm"/>
    <property type="evidence" value="ECO:0007669"/>
    <property type="project" value="TreeGrafter"/>
</dbReference>
<dbReference type="InterPro" id="IPR038248">
    <property type="entry name" value="Dicer_dimer_sf"/>
</dbReference>
<dbReference type="Pfam" id="PF00636">
    <property type="entry name" value="Ribonuclease_3"/>
    <property type="match status" value="2"/>
</dbReference>
<evidence type="ECO:0000259" key="16">
    <source>
        <dbReference type="PROSITE" id="PS50142"/>
    </source>
</evidence>
<evidence type="ECO:0000256" key="7">
    <source>
        <dbReference type="ARBA" id="ARBA00022801"/>
    </source>
</evidence>
<evidence type="ECO:0000313" key="22">
    <source>
        <dbReference type="Proteomes" id="UP000593564"/>
    </source>
</evidence>
<dbReference type="PROSITE" id="PS51192">
    <property type="entry name" value="HELICASE_ATP_BIND_1"/>
    <property type="match status" value="1"/>
</dbReference>
<dbReference type="InterPro" id="IPR003100">
    <property type="entry name" value="PAZ_dom"/>
</dbReference>
<dbReference type="PROSITE" id="PS51194">
    <property type="entry name" value="HELICASE_CTER"/>
    <property type="match status" value="1"/>
</dbReference>
<comment type="cofactor">
    <cofactor evidence="1">
        <name>Mn(2+)</name>
        <dbReference type="ChEBI" id="CHEBI:29035"/>
    </cofactor>
</comment>
<evidence type="ECO:0000256" key="14">
    <source>
        <dbReference type="SAM" id="MobiDB-lite"/>
    </source>
</evidence>
<feature type="compositionally biased region" description="Basic and acidic residues" evidence="14">
    <location>
        <begin position="1168"/>
        <end position="1204"/>
    </location>
</feature>
<keyword evidence="6" id="KW-0255">Endonuclease</keyword>
<evidence type="ECO:0000256" key="5">
    <source>
        <dbReference type="ARBA" id="ARBA00022741"/>
    </source>
</evidence>
<dbReference type="GO" id="GO:0005634">
    <property type="term" value="C:nucleus"/>
    <property type="evidence" value="ECO:0007669"/>
    <property type="project" value="TreeGrafter"/>
</dbReference>
<comment type="similarity">
    <text evidence="12 13">Belongs to the helicase family. Dicer subfamily.</text>
</comment>
<dbReference type="InterPro" id="IPR000999">
    <property type="entry name" value="RNase_III_dom"/>
</dbReference>
<evidence type="ECO:0000259" key="19">
    <source>
        <dbReference type="PROSITE" id="PS51194"/>
    </source>
</evidence>
<evidence type="ECO:0000256" key="10">
    <source>
        <dbReference type="ARBA" id="ARBA00022842"/>
    </source>
</evidence>
<feature type="domain" description="RNase III" evidence="16">
    <location>
        <begin position="1220"/>
        <end position="1329"/>
    </location>
</feature>
<dbReference type="PROSITE" id="PS50821">
    <property type="entry name" value="PAZ"/>
    <property type="match status" value="1"/>
</dbReference>
<keyword evidence="4" id="KW-0479">Metal-binding</keyword>
<dbReference type="PROSITE" id="PS51327">
    <property type="entry name" value="DICER_DSRBF"/>
    <property type="match status" value="1"/>
</dbReference>
<feature type="region of interest" description="Disordered" evidence="14">
    <location>
        <begin position="19"/>
        <end position="40"/>
    </location>
</feature>
<dbReference type="GO" id="GO:0004525">
    <property type="term" value="F:ribonuclease III activity"/>
    <property type="evidence" value="ECO:0007669"/>
    <property type="project" value="InterPro"/>
</dbReference>
<reference evidence="22" key="1">
    <citation type="journal article" date="2020" name="Nat. Commun.">
        <title>Genome assembly of wild tea tree DASZ reveals pedigree and selection history of tea varieties.</title>
        <authorList>
            <person name="Zhang W."/>
            <person name="Zhang Y."/>
            <person name="Qiu H."/>
            <person name="Guo Y."/>
            <person name="Wan H."/>
            <person name="Zhang X."/>
            <person name="Scossa F."/>
            <person name="Alseekh S."/>
            <person name="Zhang Q."/>
            <person name="Wang P."/>
            <person name="Xu L."/>
            <person name="Schmidt M.H."/>
            <person name="Jia X."/>
            <person name="Li D."/>
            <person name="Zhu A."/>
            <person name="Guo F."/>
            <person name="Chen W."/>
            <person name="Ni D."/>
            <person name="Usadel B."/>
            <person name="Fernie A.R."/>
            <person name="Wen W."/>
        </authorList>
    </citation>
    <scope>NUCLEOTIDE SEQUENCE [LARGE SCALE GENOMIC DNA]</scope>
    <source>
        <strain evidence="22">cv. G240</strain>
    </source>
</reference>
<evidence type="ECO:0000256" key="3">
    <source>
        <dbReference type="ARBA" id="ARBA00022722"/>
    </source>
</evidence>
<dbReference type="SUPFAM" id="SSF54768">
    <property type="entry name" value="dsRNA-binding domain-like"/>
    <property type="match status" value="2"/>
</dbReference>
<dbReference type="GO" id="GO:0003723">
    <property type="term" value="F:RNA binding"/>
    <property type="evidence" value="ECO:0007669"/>
    <property type="project" value="UniProtKB-UniRule"/>
</dbReference>
<feature type="domain" description="RNase III" evidence="16">
    <location>
        <begin position="874"/>
        <end position="1043"/>
    </location>
</feature>
<gene>
    <name evidence="21" type="ORF">HYC85_016150</name>
</gene>
<feature type="compositionally biased region" description="Polar residues" evidence="14">
    <location>
        <begin position="1509"/>
        <end position="1532"/>
    </location>
</feature>
<feature type="region of interest" description="Disordered" evidence="14">
    <location>
        <begin position="1168"/>
        <end position="1214"/>
    </location>
</feature>
<feature type="region of interest" description="Disordered" evidence="14">
    <location>
        <begin position="1506"/>
        <end position="1532"/>
    </location>
</feature>
<evidence type="ECO:0008006" key="23">
    <source>
        <dbReference type="Google" id="ProtNLM"/>
    </source>
</evidence>
<dbReference type="SUPFAM" id="SSF69065">
    <property type="entry name" value="RNase III domain-like"/>
    <property type="match status" value="3"/>
</dbReference>
<feature type="domain" description="Helicase ATP-binding" evidence="18">
    <location>
        <begin position="51"/>
        <end position="227"/>
    </location>
</feature>
<dbReference type="InterPro" id="IPR014001">
    <property type="entry name" value="Helicase_ATP-bd"/>
</dbReference>
<evidence type="ECO:0000256" key="4">
    <source>
        <dbReference type="ARBA" id="ARBA00022723"/>
    </source>
</evidence>
<dbReference type="SMART" id="SM00535">
    <property type="entry name" value="RIBOc"/>
    <property type="match status" value="2"/>
</dbReference>
<feature type="domain" description="PAZ" evidence="17">
    <location>
        <begin position="709"/>
        <end position="847"/>
    </location>
</feature>
<dbReference type="GO" id="GO:0046872">
    <property type="term" value="F:metal ion binding"/>
    <property type="evidence" value="ECO:0007669"/>
    <property type="project" value="UniProtKB-KW"/>
</dbReference>
<dbReference type="InterPro" id="IPR011545">
    <property type="entry name" value="DEAD/DEAH_box_helicase_dom"/>
</dbReference>
<keyword evidence="10" id="KW-0460">Magnesium</keyword>
<dbReference type="PANTHER" id="PTHR14950:SF15">
    <property type="entry name" value="DICER-LIKE PROTEIN 4"/>
    <property type="match status" value="1"/>
</dbReference>
<dbReference type="Gene3D" id="2.170.260.10">
    <property type="entry name" value="paz domain"/>
    <property type="match status" value="1"/>
</dbReference>
<comment type="caution">
    <text evidence="21">The sequence shown here is derived from an EMBL/GenBank/DDBJ whole genome shotgun (WGS) entry which is preliminary data.</text>
</comment>
<dbReference type="InterPro" id="IPR005034">
    <property type="entry name" value="Dicer_dimerisation"/>
</dbReference>
<dbReference type="SMART" id="SM00487">
    <property type="entry name" value="DEXDc"/>
    <property type="match status" value="1"/>
</dbReference>
<dbReference type="PROSITE" id="PS50142">
    <property type="entry name" value="RNASE_3_2"/>
    <property type="match status" value="2"/>
</dbReference>
<dbReference type="Gene3D" id="3.30.160.20">
    <property type="match status" value="3"/>
</dbReference>
<reference evidence="21 22" key="2">
    <citation type="submission" date="2020-07" db="EMBL/GenBank/DDBJ databases">
        <title>Genome assembly of wild tea tree DASZ reveals pedigree and selection history of tea varieties.</title>
        <authorList>
            <person name="Zhang W."/>
        </authorList>
    </citation>
    <scope>NUCLEOTIDE SEQUENCE [LARGE SCALE GENOMIC DNA]</scope>
    <source>
        <strain evidence="22">cv. G240</strain>
        <tissue evidence="21">Leaf</tissue>
    </source>
</reference>
<dbReference type="GO" id="GO:0030422">
    <property type="term" value="P:siRNA processing"/>
    <property type="evidence" value="ECO:0007669"/>
    <property type="project" value="TreeGrafter"/>
</dbReference>
<evidence type="ECO:0000256" key="2">
    <source>
        <dbReference type="ARBA" id="ARBA00001946"/>
    </source>
</evidence>
<dbReference type="Proteomes" id="UP000593564">
    <property type="component" value="Unassembled WGS sequence"/>
</dbReference>
<dbReference type="SMART" id="SM00358">
    <property type="entry name" value="DSRM"/>
    <property type="match status" value="2"/>
</dbReference>
<dbReference type="CDD" id="cd18034">
    <property type="entry name" value="DEXHc_dicer"/>
    <property type="match status" value="1"/>
</dbReference>